<sequence length="232" mass="24540">MRKIIPHALLAVLTLGAGLGALTSFQSTRFSAARAALIAAPCIGESNESPIPGGGPSIEAIVPANAVSNAGLYAMPKELKLIAVAPTGWVCHALNFGGVDIRNTEDQTKPLSVIQFLTNTGPDAQKLACPFSKEAENEVLSVGGEPLVKSPCVMSKEVSITNREGAYVYITVKLPNYSPQYGVIAYSKVSDTTNVGICVPSDTLTPGQPSYVFDRSVCQQYLRAFARNNPLK</sequence>
<evidence type="ECO:0000313" key="1">
    <source>
        <dbReference type="EMBL" id="CAB4877370.1"/>
    </source>
</evidence>
<reference evidence="1" key="1">
    <citation type="submission" date="2020-05" db="EMBL/GenBank/DDBJ databases">
        <authorList>
            <person name="Chiriac C."/>
            <person name="Salcher M."/>
            <person name="Ghai R."/>
            <person name="Kavagutti S V."/>
        </authorList>
    </citation>
    <scope>NUCLEOTIDE SEQUENCE</scope>
</reference>
<protein>
    <submittedName>
        <fullName evidence="1">Unannotated protein</fullName>
    </submittedName>
</protein>
<dbReference type="AlphaFoldDB" id="A0A6J7E8A0"/>
<dbReference type="EMBL" id="CAFBLN010000065">
    <property type="protein sequence ID" value="CAB4877370.1"/>
    <property type="molecule type" value="Genomic_DNA"/>
</dbReference>
<proteinExistence type="predicted"/>
<name>A0A6J7E8A0_9ZZZZ</name>
<gene>
    <name evidence="1" type="ORF">UFOPK3381_01145</name>
</gene>
<accession>A0A6J7E8A0</accession>
<organism evidence="1">
    <name type="scientific">freshwater metagenome</name>
    <dbReference type="NCBI Taxonomy" id="449393"/>
    <lineage>
        <taxon>unclassified sequences</taxon>
        <taxon>metagenomes</taxon>
        <taxon>ecological metagenomes</taxon>
    </lineage>
</organism>